<keyword evidence="2" id="KW-0813">Transport</keyword>
<evidence type="ECO:0000256" key="2">
    <source>
        <dbReference type="ARBA" id="ARBA00022448"/>
    </source>
</evidence>
<dbReference type="SUPFAM" id="SSF57802">
    <property type="entry name" value="Rubredoxin-like"/>
    <property type="match status" value="1"/>
</dbReference>
<dbReference type="InterPro" id="IPR023994">
    <property type="entry name" value="NiFe-hyd_HybE"/>
</dbReference>
<dbReference type="GO" id="GO:0005506">
    <property type="term" value="F:iron ion binding"/>
    <property type="evidence" value="ECO:0007669"/>
    <property type="project" value="InterPro"/>
</dbReference>
<dbReference type="InterPro" id="IPR050526">
    <property type="entry name" value="Rubredoxin_ET"/>
</dbReference>
<dbReference type="RefSeq" id="WP_121094723.1">
    <property type="nucleotide sequence ID" value="NZ_UIHC01000014.1"/>
</dbReference>
<dbReference type="Gene3D" id="2.20.28.10">
    <property type="match status" value="1"/>
</dbReference>
<evidence type="ECO:0000256" key="6">
    <source>
        <dbReference type="SAM" id="MobiDB-lite"/>
    </source>
</evidence>
<feature type="domain" description="Rubredoxin-like" evidence="7">
    <location>
        <begin position="20"/>
        <end position="71"/>
    </location>
</feature>
<dbReference type="InterPro" id="IPR038530">
    <property type="entry name" value="NiFe-hyd_HybE_sf"/>
</dbReference>
<keyword evidence="9" id="KW-1185">Reference proteome</keyword>
<reference evidence="9" key="1">
    <citation type="submission" date="2018-08" db="EMBL/GenBank/DDBJ databases">
        <authorList>
            <person name="Rodrigo-Torres L."/>
            <person name="Arahal R. D."/>
            <person name="Lucena T."/>
        </authorList>
    </citation>
    <scope>NUCLEOTIDE SEQUENCE [LARGE SCALE GENOMIC DNA]</scope>
    <source>
        <strain evidence="9">CECT 7235</strain>
    </source>
</reference>
<evidence type="ECO:0000313" key="9">
    <source>
        <dbReference type="Proteomes" id="UP000272908"/>
    </source>
</evidence>
<dbReference type="Pfam" id="PF00301">
    <property type="entry name" value="Rubredoxin"/>
    <property type="match status" value="1"/>
</dbReference>
<keyword evidence="5" id="KW-0408">Iron</keyword>
<dbReference type="InterPro" id="IPR024935">
    <property type="entry name" value="Rubredoxin_dom"/>
</dbReference>
<keyword evidence="3" id="KW-0479">Metal-binding</keyword>
<dbReference type="CDD" id="cd00730">
    <property type="entry name" value="rubredoxin"/>
    <property type="match status" value="1"/>
</dbReference>
<sequence length="253" mass="27600">MSAPGFEGSYLGAGAKISAQAVMECKICWQVYDPAHGDESRQISAGTPFTALPDDWTCPGCGAAPEQFMVLRDEGQGASQMDSAIARLEADFREIYNGKMRDVPLCNHSLHVQAVGFSDWQGHYLGVLIAPWFMNLVLLAGPDDAWSALHSGEKEMIGFPSGNYEFIHNTRDMVGGYKACSLFSPMSDFNSQVQAVDVARAVMAALFDPEALERLEDGAESLTPQKPDLPRGEAPKLQKARPLERRAFITGRV</sequence>
<dbReference type="PANTHER" id="PTHR47627:SF1">
    <property type="entry name" value="RUBREDOXIN-1-RELATED"/>
    <property type="match status" value="1"/>
</dbReference>
<evidence type="ECO:0000256" key="1">
    <source>
        <dbReference type="ARBA" id="ARBA00001965"/>
    </source>
</evidence>
<dbReference type="Proteomes" id="UP000272908">
    <property type="component" value="Unassembled WGS sequence"/>
</dbReference>
<dbReference type="PANTHER" id="PTHR47627">
    <property type="entry name" value="RUBREDOXIN"/>
    <property type="match status" value="1"/>
</dbReference>
<feature type="compositionally biased region" description="Basic and acidic residues" evidence="6">
    <location>
        <begin position="228"/>
        <end position="241"/>
    </location>
</feature>
<dbReference type="PROSITE" id="PS00202">
    <property type="entry name" value="RUBREDOXIN"/>
    <property type="match status" value="1"/>
</dbReference>
<organism evidence="8 9">
    <name type="scientific">Roseinatronobacter ekhonensis</name>
    <dbReference type="NCBI Taxonomy" id="254356"/>
    <lineage>
        <taxon>Bacteria</taxon>
        <taxon>Pseudomonadati</taxon>
        <taxon>Pseudomonadota</taxon>
        <taxon>Alphaproteobacteria</taxon>
        <taxon>Rhodobacterales</taxon>
        <taxon>Paracoccaceae</taxon>
        <taxon>Roseinatronobacter</taxon>
    </lineage>
</organism>
<dbReference type="EMBL" id="UIHC01000014">
    <property type="protein sequence ID" value="SUZ32024.1"/>
    <property type="molecule type" value="Genomic_DNA"/>
</dbReference>
<evidence type="ECO:0000259" key="7">
    <source>
        <dbReference type="PROSITE" id="PS50903"/>
    </source>
</evidence>
<dbReference type="Pfam" id="PF11939">
    <property type="entry name" value="NiFe-hyd_HybE"/>
    <property type="match status" value="1"/>
</dbReference>
<evidence type="ECO:0000256" key="5">
    <source>
        <dbReference type="ARBA" id="ARBA00023004"/>
    </source>
</evidence>
<keyword evidence="4" id="KW-0249">Electron transport</keyword>
<protein>
    <submittedName>
        <fullName evidence="8">Hydrogenase-2 operon protein HybE</fullName>
    </submittedName>
</protein>
<dbReference type="InterPro" id="IPR018527">
    <property type="entry name" value="Rubredoxin_Fe_BS"/>
</dbReference>
<name>A0A3B0MT59_9RHOB</name>
<comment type="cofactor">
    <cofactor evidence="1">
        <name>Fe(3+)</name>
        <dbReference type="ChEBI" id="CHEBI:29034"/>
    </cofactor>
</comment>
<gene>
    <name evidence="8" type="primary">hybE</name>
    <name evidence="8" type="ORF">ROE7235_01775</name>
</gene>
<dbReference type="InterPro" id="IPR024934">
    <property type="entry name" value="Rubredoxin-like_dom"/>
</dbReference>
<proteinExistence type="predicted"/>
<dbReference type="GO" id="GO:0043448">
    <property type="term" value="P:alkane catabolic process"/>
    <property type="evidence" value="ECO:0007669"/>
    <property type="project" value="TreeGrafter"/>
</dbReference>
<dbReference type="AlphaFoldDB" id="A0A3B0MT59"/>
<dbReference type="OrthoDB" id="9808980at2"/>
<evidence type="ECO:0000313" key="8">
    <source>
        <dbReference type="EMBL" id="SUZ32024.1"/>
    </source>
</evidence>
<dbReference type="NCBIfam" id="TIGR03993">
    <property type="entry name" value="hydrog_HybE"/>
    <property type="match status" value="1"/>
</dbReference>
<dbReference type="GO" id="GO:0009055">
    <property type="term" value="F:electron transfer activity"/>
    <property type="evidence" value="ECO:0007669"/>
    <property type="project" value="TreeGrafter"/>
</dbReference>
<evidence type="ECO:0000256" key="3">
    <source>
        <dbReference type="ARBA" id="ARBA00022723"/>
    </source>
</evidence>
<accession>A0A3B0MT59</accession>
<evidence type="ECO:0000256" key="4">
    <source>
        <dbReference type="ARBA" id="ARBA00022982"/>
    </source>
</evidence>
<dbReference type="Gene3D" id="3.30.1460.40">
    <property type="entry name" value="[NiFe]-hydrogenase assembly chaperone, HybE"/>
    <property type="match status" value="1"/>
</dbReference>
<dbReference type="PRINTS" id="PR00163">
    <property type="entry name" value="RUBREDOXIN"/>
</dbReference>
<feature type="region of interest" description="Disordered" evidence="6">
    <location>
        <begin position="220"/>
        <end position="241"/>
    </location>
</feature>
<dbReference type="PROSITE" id="PS50903">
    <property type="entry name" value="RUBREDOXIN_LIKE"/>
    <property type="match status" value="1"/>
</dbReference>